<accession>A0A915ZH69</accession>
<dbReference type="InterPro" id="IPR024875">
    <property type="entry name" value="Protein_Lines"/>
</dbReference>
<protein>
    <recommendedName>
        <fullName evidence="5">Protein Lines N-terminal domain-containing protein</fullName>
    </recommendedName>
</protein>
<dbReference type="OrthoDB" id="8251209at2759"/>
<feature type="domain" description="Protein Lines N-terminal" evidence="1">
    <location>
        <begin position="402"/>
        <end position="521"/>
    </location>
</feature>
<reference evidence="3" key="1">
    <citation type="submission" date="2020-05" db="EMBL/GenBank/DDBJ databases">
        <authorList>
            <person name="Rincon C."/>
            <person name="Sanders R I."/>
            <person name="Robbins C."/>
            <person name="Chaturvedi A."/>
        </authorList>
    </citation>
    <scope>NUCLEOTIDE SEQUENCE</scope>
    <source>
        <strain evidence="3">CHB12</strain>
    </source>
</reference>
<evidence type="ECO:0008006" key="5">
    <source>
        <dbReference type="Google" id="ProtNLM"/>
    </source>
</evidence>
<evidence type="ECO:0000313" key="4">
    <source>
        <dbReference type="Proteomes" id="UP000684084"/>
    </source>
</evidence>
<proteinExistence type="predicted"/>
<dbReference type="VEuPathDB" id="FungiDB:RhiirFUN_019222"/>
<dbReference type="InterPro" id="IPR029415">
    <property type="entry name" value="Lines_C"/>
</dbReference>
<sequence>METTTELSEYHVEILKDFLNDFQLSSTFSSTNNVSEKFKYQQLILKRLSIITNALRSCYQEDFRIANNECAIKFCKLLSKNQLILAQYLIHNDNFIVYLTKKLLTLWLLFISNEKPIVDNINIEEIQRQLFKKICDLYNDKLKDMSSSATIESVLEIFHCILKDFRHCLSEVIDEDAENILSQHAGCRLLNVLNEQFKVEQITNIADTSNNLIIVPILTVILDIKKLEIYEIEVALDSYLVKIFQSFLEKVDSKIESICVLLCCGYLPAIRKVLNILYHTVKSTSNIDMIFTILTSIRDYTGQILAASDVQKLNGCPTLDNDYTEFFDRQKDNNKVVSNVSINIECTKKLIDIYMEVYTNIMKLLMENNINMIGINISADIKLRILTNIFSFSHELLQNENSVEYLFNWYTNNDSDLTFFMLNFVRLELTFREFKKKLINFDGESQKRTIKSVMESVSLQMNHILNHFTSHDFFLRFLISTGFNHSILLDFIISNETNFLEFLLKYCKYLEQDISQFFIICKKFDKKNSEMENCAEQVLGVFNCLIQSIQSLMEKKLFPYNATSLIKRLKKVELCLKEVIYNN</sequence>
<organism evidence="3 4">
    <name type="scientific">Rhizophagus irregularis</name>
    <dbReference type="NCBI Taxonomy" id="588596"/>
    <lineage>
        <taxon>Eukaryota</taxon>
        <taxon>Fungi</taxon>
        <taxon>Fungi incertae sedis</taxon>
        <taxon>Mucoromycota</taxon>
        <taxon>Glomeromycotina</taxon>
        <taxon>Glomeromycetes</taxon>
        <taxon>Glomerales</taxon>
        <taxon>Glomeraceae</taxon>
        <taxon>Rhizophagus</taxon>
    </lineage>
</organism>
<evidence type="ECO:0000313" key="3">
    <source>
        <dbReference type="EMBL" id="CAB5376979.1"/>
    </source>
</evidence>
<dbReference type="PANTHER" id="PTHR16057:SF1">
    <property type="entry name" value="PROTEIN LINES HOMOLOG 1"/>
    <property type="match status" value="1"/>
</dbReference>
<name>A0A915ZH69_9GLOM</name>
<comment type="caution">
    <text evidence="3">The sequence shown here is derived from an EMBL/GenBank/DDBJ whole genome shotgun (WGS) entry which is preliminary data.</text>
</comment>
<evidence type="ECO:0000259" key="2">
    <source>
        <dbReference type="Pfam" id="PF14695"/>
    </source>
</evidence>
<dbReference type="EMBL" id="CAGKOT010000036">
    <property type="protein sequence ID" value="CAB5376979.1"/>
    <property type="molecule type" value="Genomic_DNA"/>
</dbReference>
<dbReference type="Pfam" id="PF14694">
    <property type="entry name" value="LINES_N"/>
    <property type="match status" value="1"/>
</dbReference>
<feature type="domain" description="Protein Lines C-terminal" evidence="2">
    <location>
        <begin position="540"/>
        <end position="573"/>
    </location>
</feature>
<dbReference type="Pfam" id="PF14695">
    <property type="entry name" value="LINES_C"/>
    <property type="match status" value="1"/>
</dbReference>
<dbReference type="PANTHER" id="PTHR16057">
    <property type="entry name" value="WINS1, 2 PROTEIN"/>
    <property type="match status" value="1"/>
</dbReference>
<dbReference type="AlphaFoldDB" id="A0A915ZH69"/>
<evidence type="ECO:0000259" key="1">
    <source>
        <dbReference type="Pfam" id="PF14694"/>
    </source>
</evidence>
<dbReference type="InterPro" id="IPR032794">
    <property type="entry name" value="LINES_N"/>
</dbReference>
<dbReference type="Proteomes" id="UP000684084">
    <property type="component" value="Unassembled WGS sequence"/>
</dbReference>
<gene>
    <name evidence="3" type="ORF">CHRIB12_LOCUS15580</name>
</gene>